<dbReference type="AlphaFoldDB" id="A0AAD2JKT0"/>
<feature type="compositionally biased region" description="Low complexity" evidence="1">
    <location>
        <begin position="135"/>
        <end position="154"/>
    </location>
</feature>
<dbReference type="PANTHER" id="PTHR35399">
    <property type="entry name" value="SLR8030 PROTEIN"/>
    <property type="match status" value="1"/>
</dbReference>
<organism evidence="2 3">
    <name type="scientific">Cylindrotheca closterium</name>
    <dbReference type="NCBI Taxonomy" id="2856"/>
    <lineage>
        <taxon>Eukaryota</taxon>
        <taxon>Sar</taxon>
        <taxon>Stramenopiles</taxon>
        <taxon>Ochrophyta</taxon>
        <taxon>Bacillariophyta</taxon>
        <taxon>Bacillariophyceae</taxon>
        <taxon>Bacillariophycidae</taxon>
        <taxon>Bacillariales</taxon>
        <taxon>Bacillariaceae</taxon>
        <taxon>Cylindrotheca</taxon>
    </lineage>
</organism>
<accession>A0AAD2JKT0</accession>
<feature type="compositionally biased region" description="Polar residues" evidence="1">
    <location>
        <begin position="179"/>
        <end position="195"/>
    </location>
</feature>
<feature type="compositionally biased region" description="Basic and acidic residues" evidence="1">
    <location>
        <begin position="1"/>
        <end position="11"/>
    </location>
</feature>
<reference evidence="2" key="1">
    <citation type="submission" date="2023-08" db="EMBL/GenBank/DDBJ databases">
        <authorList>
            <person name="Audoor S."/>
            <person name="Bilcke G."/>
        </authorList>
    </citation>
    <scope>NUCLEOTIDE SEQUENCE</scope>
</reference>
<keyword evidence="3" id="KW-1185">Reference proteome</keyword>
<name>A0AAD2JKT0_9STRA</name>
<feature type="region of interest" description="Disordered" evidence="1">
    <location>
        <begin position="129"/>
        <end position="235"/>
    </location>
</feature>
<evidence type="ECO:0000256" key="1">
    <source>
        <dbReference type="SAM" id="MobiDB-lite"/>
    </source>
</evidence>
<sequence length="607" mass="67583">MFRQDKEKEVTTKTANTDESSSVSDSSDGSKAGGADASTTSFSSNEGPWPKLFVTQNAIVGEKEDSFWDEFYDFKLALLKKGGLSACFQQFRSTVLTCELPTKLGTTWFVSTVICVILVATICNVPGAQQQNDESTSLSSKLNSNLQQQQQLPLVPTAQPSLVPSDLPSMVPSGMPSDGPSSVPSHVPTTLAPTQKPTPNPTPPPTREPTRNPTPPPTREPTPPPTPPPPTAQRITYVPGKLTHRQNGLLLSEGLQSRLVARTGSRVVLDGRNHEKSDRAFHDLPDGAAVFEDPDTGGWVYVSNSEVQARGQGGVGGIYFDRHGRTTDYKMLARNVGMTANCSGGKTPWNTWVTCEETENGRALQVDPFGSRGIQELNMDRGYFEAFAHDIRDRNHPRFFVTEDKERGPIRRFSPSNPNWDDPWQLLHGPGTLEYLVIEPRGGNKGTFRWTTDKGYAKTNAALYYPYTEGIDVWRHELFFTTKERKELYILHLDNKTFEKQSTVSGVFDGMPDQVKRIVGDGLLYFCEEGGVENGVHARDENGWYFTVLETDSFNDESTGLAFSPNGKRMYVAFQHSGKIFDIWREDGLPFHGQTLSVRYHEFKERR</sequence>
<gene>
    <name evidence="2" type="ORF">CYCCA115_LOCUS18080</name>
</gene>
<evidence type="ECO:0000313" key="3">
    <source>
        <dbReference type="Proteomes" id="UP001295423"/>
    </source>
</evidence>
<protein>
    <submittedName>
        <fullName evidence="2">Uncharacterized protein</fullName>
    </submittedName>
</protein>
<feature type="region of interest" description="Disordered" evidence="1">
    <location>
        <begin position="1"/>
        <end position="44"/>
    </location>
</feature>
<dbReference type="Proteomes" id="UP001295423">
    <property type="component" value="Unassembled WGS sequence"/>
</dbReference>
<evidence type="ECO:0000313" key="2">
    <source>
        <dbReference type="EMBL" id="CAJ1959661.1"/>
    </source>
</evidence>
<dbReference type="InterPro" id="IPR008557">
    <property type="entry name" value="PhoX"/>
</dbReference>
<proteinExistence type="predicted"/>
<feature type="compositionally biased region" description="Low complexity" evidence="1">
    <location>
        <begin position="17"/>
        <end position="41"/>
    </location>
</feature>
<dbReference type="PANTHER" id="PTHR35399:SF2">
    <property type="entry name" value="DUF839 DOMAIN-CONTAINING PROTEIN"/>
    <property type="match status" value="1"/>
</dbReference>
<dbReference type="Pfam" id="PF05787">
    <property type="entry name" value="PhoX"/>
    <property type="match status" value="1"/>
</dbReference>
<dbReference type="SUPFAM" id="SSF63825">
    <property type="entry name" value="YWTD domain"/>
    <property type="match status" value="1"/>
</dbReference>
<dbReference type="EMBL" id="CAKOGP040002014">
    <property type="protein sequence ID" value="CAJ1959661.1"/>
    <property type="molecule type" value="Genomic_DNA"/>
</dbReference>
<feature type="compositionally biased region" description="Pro residues" evidence="1">
    <location>
        <begin position="196"/>
        <end position="231"/>
    </location>
</feature>
<comment type="caution">
    <text evidence="2">The sequence shown here is derived from an EMBL/GenBank/DDBJ whole genome shotgun (WGS) entry which is preliminary data.</text>
</comment>